<keyword evidence="7" id="KW-0418">Kinase</keyword>
<dbReference type="InParanoid" id="A0A059CZP8"/>
<evidence type="ECO:0000313" key="15">
    <source>
        <dbReference type="EMBL" id="KCW83923.1"/>
    </source>
</evidence>
<dbReference type="PROSITE" id="PS00108">
    <property type="entry name" value="PROTEIN_KINASE_ST"/>
    <property type="match status" value="1"/>
</dbReference>
<dbReference type="Pfam" id="PF00069">
    <property type="entry name" value="Pkinase"/>
    <property type="match status" value="1"/>
</dbReference>
<dbReference type="PROSITE" id="PS50011">
    <property type="entry name" value="PROTEIN_KINASE_DOM"/>
    <property type="match status" value="1"/>
</dbReference>
<gene>
    <name evidence="15" type="ORF">EUGRSUZ_B00791</name>
</gene>
<dbReference type="Gene3D" id="1.10.510.10">
    <property type="entry name" value="Transferase(Phosphotransferase) domain 1"/>
    <property type="match status" value="1"/>
</dbReference>
<dbReference type="GO" id="GO:0004674">
    <property type="term" value="F:protein serine/threonine kinase activity"/>
    <property type="evidence" value="ECO:0007669"/>
    <property type="project" value="UniProtKB-KW"/>
</dbReference>
<feature type="chain" id="PRO_5001574929" description="Protein kinase domain-containing protein" evidence="13">
    <location>
        <begin position="31"/>
        <end position="614"/>
    </location>
</feature>
<keyword evidence="8 12" id="KW-0067">ATP-binding</keyword>
<evidence type="ECO:0000256" key="10">
    <source>
        <dbReference type="ARBA" id="ARBA00023136"/>
    </source>
</evidence>
<dbReference type="FunFam" id="3.30.200.20:FF:000178">
    <property type="entry name" value="serine/threonine-protein kinase PBS1-like"/>
    <property type="match status" value="1"/>
</dbReference>
<feature type="signal peptide" evidence="13">
    <location>
        <begin position="1"/>
        <end position="30"/>
    </location>
</feature>
<dbReference type="Gramene" id="KCW83923">
    <property type="protein sequence ID" value="KCW83923"/>
    <property type="gene ID" value="EUGRSUZ_B00791"/>
</dbReference>
<evidence type="ECO:0000256" key="2">
    <source>
        <dbReference type="ARBA" id="ARBA00022527"/>
    </source>
</evidence>
<dbReference type="SUPFAM" id="SSF56112">
    <property type="entry name" value="Protein kinase-like (PK-like)"/>
    <property type="match status" value="1"/>
</dbReference>
<organism evidence="15">
    <name type="scientific">Eucalyptus grandis</name>
    <name type="common">Flooded gum</name>
    <dbReference type="NCBI Taxonomy" id="71139"/>
    <lineage>
        <taxon>Eukaryota</taxon>
        <taxon>Viridiplantae</taxon>
        <taxon>Streptophyta</taxon>
        <taxon>Embryophyta</taxon>
        <taxon>Tracheophyta</taxon>
        <taxon>Spermatophyta</taxon>
        <taxon>Magnoliopsida</taxon>
        <taxon>eudicotyledons</taxon>
        <taxon>Gunneridae</taxon>
        <taxon>Pentapetalae</taxon>
        <taxon>rosids</taxon>
        <taxon>malvids</taxon>
        <taxon>Myrtales</taxon>
        <taxon>Myrtaceae</taxon>
        <taxon>Myrtoideae</taxon>
        <taxon>Eucalypteae</taxon>
        <taxon>Eucalyptus</taxon>
    </lineage>
</organism>
<reference evidence="15" key="1">
    <citation type="submission" date="2013-07" db="EMBL/GenBank/DDBJ databases">
        <title>The genome of Eucalyptus grandis.</title>
        <authorList>
            <person name="Schmutz J."/>
            <person name="Hayes R."/>
            <person name="Myburg A."/>
            <person name="Tuskan G."/>
            <person name="Grattapaglia D."/>
            <person name="Rokhsar D.S."/>
        </authorList>
    </citation>
    <scope>NUCLEOTIDE SEQUENCE</scope>
    <source>
        <tissue evidence="15">Leaf extractions</tissue>
    </source>
</reference>
<evidence type="ECO:0000256" key="7">
    <source>
        <dbReference type="ARBA" id="ARBA00022777"/>
    </source>
</evidence>
<evidence type="ECO:0000256" key="6">
    <source>
        <dbReference type="ARBA" id="ARBA00022741"/>
    </source>
</evidence>
<feature type="non-terminal residue" evidence="15">
    <location>
        <position position="614"/>
    </location>
</feature>
<evidence type="ECO:0000256" key="12">
    <source>
        <dbReference type="PROSITE-ProRule" id="PRU10141"/>
    </source>
</evidence>
<keyword evidence="2" id="KW-0723">Serine/threonine-protein kinase</keyword>
<evidence type="ECO:0000256" key="13">
    <source>
        <dbReference type="SAM" id="SignalP"/>
    </source>
</evidence>
<evidence type="ECO:0000259" key="14">
    <source>
        <dbReference type="PROSITE" id="PS50011"/>
    </source>
</evidence>
<dbReference type="GO" id="GO:0030247">
    <property type="term" value="F:polysaccharide binding"/>
    <property type="evidence" value="ECO:0007669"/>
    <property type="project" value="InterPro"/>
</dbReference>
<dbReference type="Gene3D" id="3.30.200.20">
    <property type="entry name" value="Phosphorylase Kinase, domain 1"/>
    <property type="match status" value="1"/>
</dbReference>
<keyword evidence="5 13" id="KW-0732">Signal</keyword>
<dbReference type="OMA" id="NEIMEMG"/>
<evidence type="ECO:0000256" key="5">
    <source>
        <dbReference type="ARBA" id="ARBA00022729"/>
    </source>
</evidence>
<evidence type="ECO:0000256" key="11">
    <source>
        <dbReference type="ARBA" id="ARBA00023180"/>
    </source>
</evidence>
<dbReference type="FunCoup" id="A0A059CZP8">
    <property type="interactions" value="155"/>
</dbReference>
<dbReference type="AlphaFoldDB" id="A0A059CZP8"/>
<name>A0A059CZP8_EUCGR</name>
<dbReference type="PROSITE" id="PS00107">
    <property type="entry name" value="PROTEIN_KINASE_ATP"/>
    <property type="match status" value="1"/>
</dbReference>
<dbReference type="Pfam" id="PF13947">
    <property type="entry name" value="GUB_WAK_bind"/>
    <property type="match status" value="1"/>
</dbReference>
<keyword evidence="10" id="KW-0472">Membrane</keyword>
<keyword evidence="11" id="KW-0325">Glycoprotein</keyword>
<keyword evidence="4" id="KW-0812">Transmembrane</keyword>
<protein>
    <recommendedName>
        <fullName evidence="14">Protein kinase domain-containing protein</fullName>
    </recommendedName>
</protein>
<dbReference type="GO" id="GO:0005524">
    <property type="term" value="F:ATP binding"/>
    <property type="evidence" value="ECO:0007669"/>
    <property type="project" value="UniProtKB-UniRule"/>
</dbReference>
<proteinExistence type="predicted"/>
<sequence>MNFQSFICRASCHRLALVVIFTSLVYKAASKDVQYNACLPRTCEYGPDINYPFWISGKQESYCGYPNFEITCVGMFPFLNFSDSEFIIKDIFYGNHSLLLFDTLVYLDTCGAPLRNISLESTPFILSSTNADFFFYYNCTSPPPDFTYLMDCASNSTHHSFAFFHKEVLQEMNSVISTCNSALRACMLRSCSDLAAVVSGDSQRSCGDGSQQSAVRDVLVNVNVNIASLANYNEIMEMGFLLNWTAINAATAKKVGDDAGSRTIMSSAFARTVLILKPTMMKKPMIRRIMALIKQMSEYFDGEMKIKGLVYSRRYTYEDIKRMTNSFKEKLGQGGYGCVYKGKLQDGQLVAVKLLKKLKGDAEEFFNEVASISRTSHVNVVNLLGFYFEGSKRALVYEFLPDGSLEKFIFNRRNTLELEQLLTHGLEYLHRGCNTRILHFDIKPHNILLDTNYCPKISDFGLAKICPRQESIVSMLGARGTPRCIAPKLFMKNIEGVSHKPDVYSYDMMILEMVGRSKNIEVMVDRTSETYFPHWVHQCLELREELGLHGIMNEGDEEIVKNMIVIGLWCIHINPRARPCMTQVVEMLKGSVEALQIPPKPSLSSPSILLEACP</sequence>
<accession>A0A059CZP8</accession>
<dbReference type="InterPro" id="IPR017441">
    <property type="entry name" value="Protein_kinase_ATP_BS"/>
</dbReference>
<dbReference type="EMBL" id="KK198754">
    <property type="protein sequence ID" value="KCW83923.1"/>
    <property type="molecule type" value="Genomic_DNA"/>
</dbReference>
<dbReference type="GO" id="GO:0016020">
    <property type="term" value="C:membrane"/>
    <property type="evidence" value="ECO:0007669"/>
    <property type="project" value="UniProtKB-SubCell"/>
</dbReference>
<feature type="binding site" evidence="12">
    <location>
        <position position="353"/>
    </location>
    <ligand>
        <name>ATP</name>
        <dbReference type="ChEBI" id="CHEBI:30616"/>
    </ligand>
</feature>
<evidence type="ECO:0000256" key="4">
    <source>
        <dbReference type="ARBA" id="ARBA00022692"/>
    </source>
</evidence>
<dbReference type="InterPro" id="IPR025287">
    <property type="entry name" value="WAK_GUB"/>
</dbReference>
<keyword evidence="9" id="KW-1133">Transmembrane helix</keyword>
<comment type="subcellular location">
    <subcellularLocation>
        <location evidence="1">Membrane</location>
        <topology evidence="1">Single-pass type I membrane protein</topology>
    </subcellularLocation>
</comment>
<dbReference type="PANTHER" id="PTHR27009">
    <property type="entry name" value="RUST RESISTANCE KINASE LR10-RELATED"/>
    <property type="match status" value="1"/>
</dbReference>
<dbReference type="InterPro" id="IPR008271">
    <property type="entry name" value="Ser/Thr_kinase_AS"/>
</dbReference>
<keyword evidence="3" id="KW-0808">Transferase</keyword>
<dbReference type="SMART" id="SM00220">
    <property type="entry name" value="S_TKc"/>
    <property type="match status" value="1"/>
</dbReference>
<dbReference type="InterPro" id="IPR045874">
    <property type="entry name" value="LRK10/LRL21-25-like"/>
</dbReference>
<feature type="domain" description="Protein kinase" evidence="14">
    <location>
        <begin position="325"/>
        <end position="595"/>
    </location>
</feature>
<dbReference type="InterPro" id="IPR000719">
    <property type="entry name" value="Prot_kinase_dom"/>
</dbReference>
<evidence type="ECO:0000256" key="9">
    <source>
        <dbReference type="ARBA" id="ARBA00022989"/>
    </source>
</evidence>
<evidence type="ECO:0000256" key="3">
    <source>
        <dbReference type="ARBA" id="ARBA00022679"/>
    </source>
</evidence>
<keyword evidence="6 12" id="KW-0547">Nucleotide-binding</keyword>
<dbReference type="InterPro" id="IPR011009">
    <property type="entry name" value="Kinase-like_dom_sf"/>
</dbReference>
<evidence type="ECO:0000256" key="8">
    <source>
        <dbReference type="ARBA" id="ARBA00022840"/>
    </source>
</evidence>
<evidence type="ECO:0000256" key="1">
    <source>
        <dbReference type="ARBA" id="ARBA00004479"/>
    </source>
</evidence>